<dbReference type="GO" id="GO:0005930">
    <property type="term" value="C:axoneme"/>
    <property type="evidence" value="ECO:0007669"/>
    <property type="project" value="TreeGrafter"/>
</dbReference>
<dbReference type="AlphaFoldDB" id="A0A8C5NYD7"/>
<gene>
    <name evidence="5" type="primary">Odad1</name>
</gene>
<sequence>GRIFNQSKDAMAPGIIMEQKAKFLRRIKILEDQLDRVTCHFDMQLVRNAALREELDLLRIERARYLNVDHKLKKEIHLLRQMVSTLSVSSTTAYAAREEAKAKMSLLQERVEREEKQSEAEVQALLQQIAHLEQLHRFLKLKNSERLLDPVAQRKQEQRALEVSLGHRKTSQEKLVLRYEDAMYKLSQLIGESDPDLLVQKYIELEERNFAEFNFINEQNTELHYLQEEIKEMQKALIRERASEDNQHLQRDQQCTALQQHVDMLRAKNEQLEARFSAHYTQLEKIKADIQHLFDKAHCDSSVIKDLLGVKTCMQDKDVSLFLSTIEKRLVQLLTVQAFLETQNRASLSEAALLVLGQRQVDPPKKTTPLQPPENLEEPPGYVPKDDYPMSKEELLSQVMKSVELQELAEASKKVDSNVSLASDTQVTISDSATKKLPKKTSVHGSILSHKTKKGHNVNSMTRVTFDDPGSSTALVTLASNTHASGMRESSQTSLGGQTDTKQATSSYLGSTGYVESSQGQESTGGGTQSGRPTSSSGHVSSTLPASTTEPESFSTDF</sequence>
<organism evidence="5 6">
    <name type="scientific">Jaculus jaculus</name>
    <name type="common">Lesser Egyptian jerboa</name>
    <dbReference type="NCBI Taxonomy" id="51337"/>
    <lineage>
        <taxon>Eukaryota</taxon>
        <taxon>Metazoa</taxon>
        <taxon>Chordata</taxon>
        <taxon>Craniata</taxon>
        <taxon>Vertebrata</taxon>
        <taxon>Euteleostomi</taxon>
        <taxon>Mammalia</taxon>
        <taxon>Eutheria</taxon>
        <taxon>Euarchontoglires</taxon>
        <taxon>Glires</taxon>
        <taxon>Rodentia</taxon>
        <taxon>Myomorpha</taxon>
        <taxon>Dipodoidea</taxon>
        <taxon>Dipodidae</taxon>
        <taxon>Dipodinae</taxon>
        <taxon>Jaculus</taxon>
    </lineage>
</organism>
<feature type="region of interest" description="Disordered" evidence="3">
    <location>
        <begin position="362"/>
        <end position="383"/>
    </location>
</feature>
<feature type="domain" description="ODAD1 central coiled coil region" evidence="4">
    <location>
        <begin position="25"/>
        <end position="309"/>
    </location>
</feature>
<evidence type="ECO:0000256" key="3">
    <source>
        <dbReference type="SAM" id="MobiDB-lite"/>
    </source>
</evidence>
<evidence type="ECO:0000256" key="2">
    <source>
        <dbReference type="SAM" id="Coils"/>
    </source>
</evidence>
<feature type="region of interest" description="Disordered" evidence="3">
    <location>
        <begin position="436"/>
        <end position="455"/>
    </location>
</feature>
<feature type="coiled-coil region" evidence="2">
    <location>
        <begin position="216"/>
        <end position="289"/>
    </location>
</feature>
<accession>A0A8C5NYD7</accession>
<reference evidence="5" key="1">
    <citation type="submission" date="2025-08" db="UniProtKB">
        <authorList>
            <consortium name="Ensembl"/>
        </authorList>
    </citation>
    <scope>IDENTIFICATION</scope>
</reference>
<proteinExistence type="predicted"/>
<feature type="region of interest" description="Disordered" evidence="3">
    <location>
        <begin position="482"/>
        <end position="558"/>
    </location>
</feature>
<protein>
    <recommendedName>
        <fullName evidence="4">ODAD1 central coiled coil region domain-containing protein</fullName>
    </recommendedName>
</protein>
<dbReference type="Pfam" id="PF21773">
    <property type="entry name" value="ODAD1_CC"/>
    <property type="match status" value="1"/>
</dbReference>
<feature type="compositionally biased region" description="Polar residues" evidence="3">
    <location>
        <begin position="482"/>
        <end position="510"/>
    </location>
</feature>
<dbReference type="GeneTree" id="ENSGT00940000153116"/>
<dbReference type="InterPro" id="IPR051876">
    <property type="entry name" value="ODA-DC/CCD"/>
</dbReference>
<keyword evidence="1 2" id="KW-0175">Coiled coil</keyword>
<dbReference type="InterPro" id="IPR049258">
    <property type="entry name" value="ODAD1_CC"/>
</dbReference>
<dbReference type="GO" id="GO:0036158">
    <property type="term" value="P:outer dynein arm assembly"/>
    <property type="evidence" value="ECO:0007669"/>
    <property type="project" value="TreeGrafter"/>
</dbReference>
<dbReference type="PANTHER" id="PTHR21694:SF35">
    <property type="entry name" value="OUTER DYNEIN ARM-DOCKING COMPLEX SUBUNIT 1"/>
    <property type="match status" value="1"/>
</dbReference>
<keyword evidence="6" id="KW-1185">Reference proteome</keyword>
<evidence type="ECO:0000259" key="4">
    <source>
        <dbReference type="Pfam" id="PF21773"/>
    </source>
</evidence>
<evidence type="ECO:0000313" key="6">
    <source>
        <dbReference type="Proteomes" id="UP000694385"/>
    </source>
</evidence>
<dbReference type="Ensembl" id="ENSJJAT00000015949.1">
    <property type="protein sequence ID" value="ENSJJAP00000009500.1"/>
    <property type="gene ID" value="ENSJJAG00000013356.1"/>
</dbReference>
<feature type="compositionally biased region" description="Polar residues" evidence="3">
    <location>
        <begin position="532"/>
        <end position="558"/>
    </location>
</feature>
<dbReference type="PANTHER" id="PTHR21694">
    <property type="entry name" value="COILED-COIL DOMAIN-CONTAINING PROTEIN 63"/>
    <property type="match status" value="1"/>
</dbReference>
<dbReference type="Proteomes" id="UP000694385">
    <property type="component" value="Unassembled WGS sequence"/>
</dbReference>
<feature type="coiled-coil region" evidence="2">
    <location>
        <begin position="97"/>
        <end position="142"/>
    </location>
</feature>
<name>A0A8C5NYD7_JACJA</name>
<evidence type="ECO:0000313" key="5">
    <source>
        <dbReference type="Ensembl" id="ENSJJAP00000009500.1"/>
    </source>
</evidence>
<evidence type="ECO:0000256" key="1">
    <source>
        <dbReference type="ARBA" id="ARBA00023054"/>
    </source>
</evidence>
<reference evidence="5" key="2">
    <citation type="submission" date="2025-09" db="UniProtKB">
        <authorList>
            <consortium name="Ensembl"/>
        </authorList>
    </citation>
    <scope>IDENTIFICATION</scope>
</reference>
<dbReference type="OMA" id="MRCEDAM"/>
<dbReference type="GO" id="GO:0003341">
    <property type="term" value="P:cilium movement"/>
    <property type="evidence" value="ECO:0007669"/>
    <property type="project" value="TreeGrafter"/>
</dbReference>